<dbReference type="eggNOG" id="COG4241">
    <property type="taxonomic scope" value="Bacteria"/>
</dbReference>
<dbReference type="PANTHER" id="PTHR41324">
    <property type="entry name" value="MEMBRANE PROTEIN-RELATED"/>
    <property type="match status" value="1"/>
</dbReference>
<feature type="transmembrane region" description="Helical" evidence="1">
    <location>
        <begin position="250"/>
        <end position="269"/>
    </location>
</feature>
<evidence type="ECO:0000313" key="2">
    <source>
        <dbReference type="EMBL" id="EPR38957.1"/>
    </source>
</evidence>
<name>S7TP07_DESML</name>
<dbReference type="EMBL" id="ATHJ01000094">
    <property type="protein sequence ID" value="EPR38957.1"/>
    <property type="molecule type" value="Genomic_DNA"/>
</dbReference>
<feature type="transmembrane region" description="Helical" evidence="1">
    <location>
        <begin position="217"/>
        <end position="238"/>
    </location>
</feature>
<keyword evidence="1" id="KW-1133">Transmembrane helix</keyword>
<protein>
    <recommendedName>
        <fullName evidence="4">DUF2232 domain-containing protein</fullName>
    </recommendedName>
</protein>
<keyword evidence="3" id="KW-1185">Reference proteome</keyword>
<dbReference type="RefSeq" id="WP_020877029.1">
    <property type="nucleotide sequence ID" value="NZ_ATHJ01000094.1"/>
</dbReference>
<organism evidence="2 3">
    <name type="scientific">Desulfococcus multivorans DSM 2059</name>
    <dbReference type="NCBI Taxonomy" id="1121405"/>
    <lineage>
        <taxon>Bacteria</taxon>
        <taxon>Pseudomonadati</taxon>
        <taxon>Thermodesulfobacteriota</taxon>
        <taxon>Desulfobacteria</taxon>
        <taxon>Desulfobacterales</taxon>
        <taxon>Desulfococcaceae</taxon>
        <taxon>Desulfococcus</taxon>
    </lineage>
</organism>
<keyword evidence="1" id="KW-0472">Membrane</keyword>
<dbReference type="OrthoDB" id="12714at2"/>
<feature type="transmembrane region" description="Helical" evidence="1">
    <location>
        <begin position="276"/>
        <end position="302"/>
    </location>
</feature>
<sequence length="316" mass="35174">MLPIGRSSVGTELLIGIVVVGLLLFSATHIPVIGFFVSLFIPLLIFFYRLRLGRRIGGIVPVVLGAIMALYLGGASFELLFFFELMVMGYVLGEVLEQRLSVEKTVLLTVGIVMVSGGVCLTVYSAFLGVGTGEMISDYVDRNLQMTMALYQSIGMSEEMIDAVSESLETIRFFLVHVLPALAISSVLFMTWMTLVMAKFVAPRFGLAYPDFGRLNLWRAPEFLIWGVIGSGGILLFADGRLRMAGVNGLIILMTIYFFVGIAIVSYYLEKKQLPLFLRICVYSFIALQQIAFFLVIGIGLFDMWLNFRKLETQKE</sequence>
<dbReference type="InterPro" id="IPR018710">
    <property type="entry name" value="DUF2232"/>
</dbReference>
<evidence type="ECO:0000256" key="1">
    <source>
        <dbReference type="SAM" id="Phobius"/>
    </source>
</evidence>
<dbReference type="Proteomes" id="UP000014977">
    <property type="component" value="Unassembled WGS sequence"/>
</dbReference>
<evidence type="ECO:0000313" key="3">
    <source>
        <dbReference type="Proteomes" id="UP000014977"/>
    </source>
</evidence>
<comment type="caution">
    <text evidence="2">The sequence shown here is derived from an EMBL/GenBank/DDBJ whole genome shotgun (WGS) entry which is preliminary data.</text>
</comment>
<dbReference type="AlphaFoldDB" id="S7TP07"/>
<dbReference type="Pfam" id="PF09991">
    <property type="entry name" value="DUF2232"/>
    <property type="match status" value="1"/>
</dbReference>
<feature type="transmembrane region" description="Helical" evidence="1">
    <location>
        <begin position="105"/>
        <end position="127"/>
    </location>
</feature>
<gene>
    <name evidence="2" type="ORF">dsmv_0367</name>
</gene>
<feature type="transmembrane region" description="Helical" evidence="1">
    <location>
        <begin position="15"/>
        <end position="48"/>
    </location>
</feature>
<feature type="transmembrane region" description="Helical" evidence="1">
    <location>
        <begin position="174"/>
        <end position="196"/>
    </location>
</feature>
<accession>S7TP07</accession>
<feature type="transmembrane region" description="Helical" evidence="1">
    <location>
        <begin position="55"/>
        <end position="73"/>
    </location>
</feature>
<evidence type="ECO:0008006" key="4">
    <source>
        <dbReference type="Google" id="ProtNLM"/>
    </source>
</evidence>
<dbReference type="PANTHER" id="PTHR41324:SF1">
    <property type="entry name" value="DUF2232 DOMAIN-CONTAINING PROTEIN"/>
    <property type="match status" value="1"/>
</dbReference>
<reference evidence="2 3" key="1">
    <citation type="journal article" date="2013" name="Genome Announc.">
        <title>Draft genome sequences for three mercury-methylating, sulfate-reducing bacteria.</title>
        <authorList>
            <person name="Brown S.D."/>
            <person name="Hurt R.A.Jr."/>
            <person name="Gilmour C.C."/>
            <person name="Elias D.A."/>
        </authorList>
    </citation>
    <scope>NUCLEOTIDE SEQUENCE [LARGE SCALE GENOMIC DNA]</scope>
    <source>
        <strain evidence="2 3">DSM 2059</strain>
    </source>
</reference>
<keyword evidence="1" id="KW-0812">Transmembrane</keyword>
<proteinExistence type="predicted"/>
<dbReference type="STRING" id="897.B2D07_05345"/>